<keyword evidence="3" id="KW-1185">Reference proteome</keyword>
<keyword evidence="1" id="KW-1133">Transmembrane helix</keyword>
<evidence type="ECO:0000313" key="2">
    <source>
        <dbReference type="EMBL" id="TWH72840.1"/>
    </source>
</evidence>
<protein>
    <submittedName>
        <fullName evidence="2">Uncharacterized protein</fullName>
    </submittedName>
</protein>
<accession>A0A562IPM9</accession>
<sequence length="72" mass="7533">MLLVVWIVVAVLAVVVLGSITYTLVGALGRLTGELRRLDGEVRPVLAEVQATLDRAAAQRAAGTPEPAPTAR</sequence>
<keyword evidence="1" id="KW-0472">Membrane</keyword>
<reference evidence="2 3" key="1">
    <citation type="submission" date="2019-07" db="EMBL/GenBank/DDBJ databases">
        <title>R&amp;d 2014.</title>
        <authorList>
            <person name="Klenk H.-P."/>
        </authorList>
    </citation>
    <scope>NUCLEOTIDE SEQUENCE [LARGE SCALE GENOMIC DNA]</scope>
    <source>
        <strain evidence="2 3">DSM 45764</strain>
    </source>
</reference>
<gene>
    <name evidence="2" type="ORF">JD78_01362</name>
</gene>
<evidence type="ECO:0000313" key="3">
    <source>
        <dbReference type="Proteomes" id="UP000321490"/>
    </source>
</evidence>
<feature type="transmembrane region" description="Helical" evidence="1">
    <location>
        <begin position="6"/>
        <end position="28"/>
    </location>
</feature>
<keyword evidence="1" id="KW-0812">Transmembrane</keyword>
<evidence type="ECO:0000256" key="1">
    <source>
        <dbReference type="SAM" id="Phobius"/>
    </source>
</evidence>
<dbReference type="EMBL" id="VLKF01000001">
    <property type="protein sequence ID" value="TWH72840.1"/>
    <property type="molecule type" value="Genomic_DNA"/>
</dbReference>
<comment type="caution">
    <text evidence="2">The sequence shown here is derived from an EMBL/GenBank/DDBJ whole genome shotgun (WGS) entry which is preliminary data.</text>
</comment>
<dbReference type="RefSeq" id="WP_153361144.1">
    <property type="nucleotide sequence ID" value="NZ_JABGDC010000116.1"/>
</dbReference>
<dbReference type="Proteomes" id="UP000321490">
    <property type="component" value="Unassembled WGS sequence"/>
</dbReference>
<proteinExistence type="predicted"/>
<name>A0A562IPM9_9ACTN</name>
<organism evidence="2 3">
    <name type="scientific">Modestobacter roseus</name>
    <dbReference type="NCBI Taxonomy" id="1181884"/>
    <lineage>
        <taxon>Bacteria</taxon>
        <taxon>Bacillati</taxon>
        <taxon>Actinomycetota</taxon>
        <taxon>Actinomycetes</taxon>
        <taxon>Geodermatophilales</taxon>
        <taxon>Geodermatophilaceae</taxon>
        <taxon>Modestobacter</taxon>
    </lineage>
</organism>
<dbReference type="AlphaFoldDB" id="A0A562IPM9"/>